<keyword evidence="5" id="KW-1185">Reference proteome</keyword>
<dbReference type="InterPro" id="IPR014748">
    <property type="entry name" value="Enoyl-CoA_hydra_C"/>
</dbReference>
<dbReference type="PROSITE" id="PS00166">
    <property type="entry name" value="ENOYL_COA_HYDRATASE"/>
    <property type="match status" value="1"/>
</dbReference>
<dbReference type="Pfam" id="PF00378">
    <property type="entry name" value="ECH_1"/>
    <property type="match status" value="1"/>
</dbReference>
<dbReference type="GO" id="GO:0006635">
    <property type="term" value="P:fatty acid beta-oxidation"/>
    <property type="evidence" value="ECO:0007669"/>
    <property type="project" value="TreeGrafter"/>
</dbReference>
<evidence type="ECO:0000313" key="4">
    <source>
        <dbReference type="EMBL" id="KIF83318.1"/>
    </source>
</evidence>
<dbReference type="CDD" id="cd06558">
    <property type="entry name" value="crotonase-like"/>
    <property type="match status" value="1"/>
</dbReference>
<evidence type="ECO:0000256" key="3">
    <source>
        <dbReference type="RuleBase" id="RU003707"/>
    </source>
</evidence>
<dbReference type="AlphaFoldDB" id="A0A0C1Y8Q5"/>
<dbReference type="InterPro" id="IPR018376">
    <property type="entry name" value="Enoyl-CoA_hyd/isom_CS"/>
</dbReference>
<dbReference type="Proteomes" id="UP000031572">
    <property type="component" value="Unassembled WGS sequence"/>
</dbReference>
<dbReference type="Gene3D" id="3.90.226.10">
    <property type="entry name" value="2-enoyl-CoA Hydratase, Chain A, domain 1"/>
    <property type="match status" value="1"/>
</dbReference>
<dbReference type="GO" id="GO:0016829">
    <property type="term" value="F:lyase activity"/>
    <property type="evidence" value="ECO:0007669"/>
    <property type="project" value="UniProtKB-KW"/>
</dbReference>
<organism evidence="4 5">
    <name type="scientific">Noviherbaspirillum autotrophicum</name>
    <dbReference type="NCBI Taxonomy" id="709839"/>
    <lineage>
        <taxon>Bacteria</taxon>
        <taxon>Pseudomonadati</taxon>
        <taxon>Pseudomonadota</taxon>
        <taxon>Betaproteobacteria</taxon>
        <taxon>Burkholderiales</taxon>
        <taxon>Oxalobacteraceae</taxon>
        <taxon>Noviherbaspirillum</taxon>
    </lineage>
</organism>
<evidence type="ECO:0000256" key="1">
    <source>
        <dbReference type="ARBA" id="ARBA00005254"/>
    </source>
</evidence>
<name>A0A0C1Y8Q5_9BURK</name>
<dbReference type="RefSeq" id="WP_040041944.1">
    <property type="nucleotide sequence ID" value="NZ_JWJG01000028.1"/>
</dbReference>
<dbReference type="STRING" id="709839.TSA66_24770"/>
<gene>
    <name evidence="4" type="ORF">TSA66_24770</name>
</gene>
<dbReference type="Gene3D" id="1.10.12.10">
    <property type="entry name" value="Lyase 2-enoyl-coa Hydratase, Chain A, domain 2"/>
    <property type="match status" value="1"/>
</dbReference>
<comment type="caution">
    <text evidence="4">The sequence shown here is derived from an EMBL/GenBank/DDBJ whole genome shotgun (WGS) entry which is preliminary data.</text>
</comment>
<dbReference type="PANTHER" id="PTHR11941">
    <property type="entry name" value="ENOYL-COA HYDRATASE-RELATED"/>
    <property type="match status" value="1"/>
</dbReference>
<evidence type="ECO:0000313" key="5">
    <source>
        <dbReference type="Proteomes" id="UP000031572"/>
    </source>
</evidence>
<sequence length="257" mass="27911">MAEIRLEKKDVVATVTLSNPRKLNAINVAMWNALTRIFTALSEDESLRCVIVCGDEHNFAAGADVEEFSSVRNTMAQGMRYHTETIAQALAAISQCRHPTIAAIEGVCVGGGLEIASACDIRIAAPGARFGIPINRLGFPLAPGELQYLLQLVGKAVALEILLEGRVFDAAEAKDKGLLNRIVDDVPAEARRTAQRIAQGAPLAARMNKQLIRRLAPVSEPLTEQELQEAFAFLASQDYREGVQTFLSKRKPVFSGK</sequence>
<dbReference type="PANTHER" id="PTHR11941:SF54">
    <property type="entry name" value="ENOYL-COA HYDRATASE, MITOCHONDRIAL"/>
    <property type="match status" value="1"/>
</dbReference>
<dbReference type="InterPro" id="IPR001753">
    <property type="entry name" value="Enoyl-CoA_hydra/iso"/>
</dbReference>
<dbReference type="EMBL" id="JWJG01000028">
    <property type="protein sequence ID" value="KIF83318.1"/>
    <property type="molecule type" value="Genomic_DNA"/>
</dbReference>
<comment type="similarity">
    <text evidence="1 3">Belongs to the enoyl-CoA hydratase/isomerase family.</text>
</comment>
<evidence type="ECO:0000256" key="2">
    <source>
        <dbReference type="ARBA" id="ARBA00023239"/>
    </source>
</evidence>
<keyword evidence="2" id="KW-0456">Lyase</keyword>
<accession>A0A0C1Y8Q5</accession>
<proteinExistence type="inferred from homology"/>
<reference evidence="4 5" key="1">
    <citation type="submission" date="2014-12" db="EMBL/GenBank/DDBJ databases">
        <title>Denitrispirillum autotrophicum gen. nov., sp. nov., Denitrifying, Facultatively Autotrophic Bacteria Isolated from Rice Paddy Soil.</title>
        <authorList>
            <person name="Ishii S."/>
            <person name="Ashida N."/>
            <person name="Ohno H."/>
            <person name="Otsuka S."/>
            <person name="Yokota A."/>
            <person name="Senoo K."/>
        </authorList>
    </citation>
    <scope>NUCLEOTIDE SEQUENCE [LARGE SCALE GENOMIC DNA]</scope>
    <source>
        <strain evidence="4 5">TSA66</strain>
    </source>
</reference>
<dbReference type="InterPro" id="IPR029045">
    <property type="entry name" value="ClpP/crotonase-like_dom_sf"/>
</dbReference>
<dbReference type="OrthoDB" id="9148881at2"/>
<protein>
    <submittedName>
        <fullName evidence="4">Enoyl-CoA hydratase</fullName>
    </submittedName>
</protein>
<dbReference type="SUPFAM" id="SSF52096">
    <property type="entry name" value="ClpP/crotonase"/>
    <property type="match status" value="1"/>
</dbReference>